<organism evidence="3 4">
    <name type="scientific">Sphingobacterium thermophilum</name>
    <dbReference type="NCBI Taxonomy" id="768534"/>
    <lineage>
        <taxon>Bacteria</taxon>
        <taxon>Pseudomonadati</taxon>
        <taxon>Bacteroidota</taxon>
        <taxon>Sphingobacteriia</taxon>
        <taxon>Sphingobacteriales</taxon>
        <taxon>Sphingobacteriaceae</taxon>
        <taxon>Sphingobacterium</taxon>
    </lineage>
</organism>
<dbReference type="InterPro" id="IPR036249">
    <property type="entry name" value="Thioredoxin-like_sf"/>
</dbReference>
<accession>A0ABP8R0W6</accession>
<gene>
    <name evidence="3" type="ORF">GCM10023173_12990</name>
</gene>
<feature type="domain" description="Thioredoxin" evidence="2">
    <location>
        <begin position="20"/>
        <end position="134"/>
    </location>
</feature>
<reference evidence="4" key="1">
    <citation type="journal article" date="2019" name="Int. J. Syst. Evol. Microbiol.">
        <title>The Global Catalogue of Microorganisms (GCM) 10K type strain sequencing project: providing services to taxonomists for standard genome sequencing and annotation.</title>
        <authorList>
            <consortium name="The Broad Institute Genomics Platform"/>
            <consortium name="The Broad Institute Genome Sequencing Center for Infectious Disease"/>
            <person name="Wu L."/>
            <person name="Ma J."/>
        </authorList>
    </citation>
    <scope>NUCLEOTIDE SEQUENCE [LARGE SCALE GENOMIC DNA]</scope>
    <source>
        <strain evidence="4">JCM 17858</strain>
    </source>
</reference>
<dbReference type="Gene3D" id="3.40.30.10">
    <property type="entry name" value="Glutaredoxin"/>
    <property type="match status" value="2"/>
</dbReference>
<dbReference type="PANTHER" id="PTHR43601:SF3">
    <property type="entry name" value="THIOREDOXIN, MITOCHONDRIAL"/>
    <property type="match status" value="1"/>
</dbReference>
<proteinExistence type="predicted"/>
<dbReference type="InterPro" id="IPR017937">
    <property type="entry name" value="Thioredoxin_CS"/>
</dbReference>
<keyword evidence="1" id="KW-0676">Redox-active center</keyword>
<dbReference type="RefSeq" id="WP_345066359.1">
    <property type="nucleotide sequence ID" value="NZ_BAABGR010000015.1"/>
</dbReference>
<comment type="caution">
    <text evidence="3">The sequence shown here is derived from an EMBL/GenBank/DDBJ whole genome shotgun (WGS) entry which is preliminary data.</text>
</comment>
<dbReference type="SUPFAM" id="SSF52833">
    <property type="entry name" value="Thioredoxin-like"/>
    <property type="match status" value="2"/>
</dbReference>
<evidence type="ECO:0000313" key="4">
    <source>
        <dbReference type="Proteomes" id="UP001500394"/>
    </source>
</evidence>
<dbReference type="Pfam" id="PF00085">
    <property type="entry name" value="Thioredoxin"/>
    <property type="match status" value="2"/>
</dbReference>
<dbReference type="PROSITE" id="PS00194">
    <property type="entry name" value="THIOREDOXIN_1"/>
    <property type="match status" value="2"/>
</dbReference>
<evidence type="ECO:0000259" key="2">
    <source>
        <dbReference type="PROSITE" id="PS51352"/>
    </source>
</evidence>
<dbReference type="PROSITE" id="PS51352">
    <property type="entry name" value="THIOREDOXIN_2"/>
    <property type="match status" value="2"/>
</dbReference>
<dbReference type="Proteomes" id="UP001500394">
    <property type="component" value="Unassembled WGS sequence"/>
</dbReference>
<dbReference type="InterPro" id="IPR013766">
    <property type="entry name" value="Thioredoxin_domain"/>
</dbReference>
<evidence type="ECO:0000256" key="1">
    <source>
        <dbReference type="ARBA" id="ARBA00023284"/>
    </source>
</evidence>
<keyword evidence="4" id="KW-1185">Reference proteome</keyword>
<name>A0ABP8R0W6_9SPHI</name>
<dbReference type="EMBL" id="BAABGR010000015">
    <property type="protein sequence ID" value="GAA4515324.1"/>
    <property type="molecule type" value="Genomic_DNA"/>
</dbReference>
<sequence>MKRILTLLVLQLHVVGLFAQREIISEKEFLAAVSEAGQQNKLIFLDFYADWCVPCKLMDKEVFSLDDIKNLMNQKFVFLKVNAEKNYGVELAKQYAVRSYPTFVVLQQDRKEAFRFIGKKSPTEFKELIAKHLDTSRSDVSVASRYAAGERSPQLMQDYLVLLRKEGKDREAELALHEYFNALSEEEKHSADNWFVFSQYTPKFTHPRIKYLLQHQVSFERTLGKEKVQSYLMRLGRVELLAFANGNKANKALNHEQHYAFLKQYLVDSKLIEQKNIEALVKIADARFKFDNKEQALLVAEEEFANLTASDKFILMANMFARKEADAESINAVQKRILRQNIKELSEDNQKIIRPMLDAYEKFEFKNGVQFENLDYQQTLLKASKDNKLVFIDFYTDWCGPCKVMSAEVFPTQVVGEFMNPKFVSVKINAEKGEGVQISKKYKINAYPTKVVDASGKELGRIVGYKTPRELIEDLSRIIK</sequence>
<dbReference type="PANTHER" id="PTHR43601">
    <property type="entry name" value="THIOREDOXIN, MITOCHONDRIAL"/>
    <property type="match status" value="1"/>
</dbReference>
<protein>
    <recommendedName>
        <fullName evidence="2">Thioredoxin domain-containing protein</fullName>
    </recommendedName>
</protein>
<dbReference type="CDD" id="cd02947">
    <property type="entry name" value="TRX_family"/>
    <property type="match status" value="1"/>
</dbReference>
<evidence type="ECO:0000313" key="3">
    <source>
        <dbReference type="EMBL" id="GAA4515324.1"/>
    </source>
</evidence>
<feature type="domain" description="Thioredoxin" evidence="2">
    <location>
        <begin position="354"/>
        <end position="480"/>
    </location>
</feature>